<comment type="similarity">
    <text evidence="4">Belongs to the inner dynein arm light chain family.</text>
</comment>
<dbReference type="InterPro" id="IPR019347">
    <property type="entry name" value="Axonemal_dynein_light_chain"/>
</dbReference>
<feature type="coiled-coil region" evidence="5">
    <location>
        <begin position="225"/>
        <end position="273"/>
    </location>
</feature>
<dbReference type="GO" id="GO:0030286">
    <property type="term" value="C:dynein complex"/>
    <property type="evidence" value="ECO:0007669"/>
    <property type="project" value="UniProtKB-KW"/>
</dbReference>
<evidence type="ECO:0000256" key="5">
    <source>
        <dbReference type="SAM" id="Coils"/>
    </source>
</evidence>
<dbReference type="GO" id="GO:0045504">
    <property type="term" value="F:dynein heavy chain binding"/>
    <property type="evidence" value="ECO:0007669"/>
    <property type="project" value="TreeGrafter"/>
</dbReference>
<dbReference type="PANTHER" id="PTHR13183">
    <property type="entry name" value="AXONEMAL INNER ARM DYNEIN LIGHT CHAIN 28"/>
    <property type="match status" value="1"/>
</dbReference>
<keyword evidence="3" id="KW-0505">Motor protein</keyword>
<organism evidence="6 7">
    <name type="scientific">Trypanosoma cruzi</name>
    <dbReference type="NCBI Taxonomy" id="5693"/>
    <lineage>
        <taxon>Eukaryota</taxon>
        <taxon>Discoba</taxon>
        <taxon>Euglenozoa</taxon>
        <taxon>Kinetoplastea</taxon>
        <taxon>Metakinetoplastina</taxon>
        <taxon>Trypanosomatida</taxon>
        <taxon>Trypanosomatidae</taxon>
        <taxon>Trypanosoma</taxon>
        <taxon>Schizotrypanum</taxon>
    </lineage>
</organism>
<gene>
    <name evidence="6" type="ORF">ECC02_003478</name>
</gene>
<comment type="caution">
    <text evidence="6">The sequence shown here is derived from an EMBL/GenBank/DDBJ whole genome shotgun (WGS) entry which is preliminary data.</text>
</comment>
<evidence type="ECO:0000256" key="2">
    <source>
        <dbReference type="ARBA" id="ARBA00023054"/>
    </source>
</evidence>
<proteinExistence type="inferred from homology"/>
<sequence>MPWRHRFLSLSLCLCVCGLQLVFHLFFFLFFADLAFYFLFQHLVCVCVWPKGDSQKKEWGKVRNAGLAMSTTSRATLVKYETPVLLSEVKRRRAMKEKRKETLGPQTIPQPEDVLYSIIPPREYEEGGERWVQFVSSTPATRLDVINLQERLDALLQERQARETGICPVREELYRQVFEELIRQVTVNCAERGLLLLRVRDELRMTLDAYRSLYESSAAYGMRKALQAEQSKIEMEAKIRALEREKEEMRQQVDELEARCDAIREQEAERRLEEEKRHGEEVAFFRRTYQTLTANLQTVCNPTRT</sequence>
<evidence type="ECO:0000256" key="4">
    <source>
        <dbReference type="ARBA" id="ARBA00038114"/>
    </source>
</evidence>
<dbReference type="AlphaFoldDB" id="A0A7J6Y9V5"/>
<dbReference type="EMBL" id="JABDHM010000019">
    <property type="protein sequence ID" value="KAF5223459.1"/>
    <property type="molecule type" value="Genomic_DNA"/>
</dbReference>
<keyword evidence="2 5" id="KW-0175">Coiled coil</keyword>
<dbReference type="VEuPathDB" id="TriTrypDB:ECC02_003478"/>
<dbReference type="Proteomes" id="UP000583944">
    <property type="component" value="Unassembled WGS sequence"/>
</dbReference>
<reference evidence="6 7" key="1">
    <citation type="journal article" date="2019" name="Genome Biol. Evol.">
        <title>Nanopore Sequencing Significantly Improves Genome Assembly of the Protozoan Parasite Trypanosoma cruzi.</title>
        <authorList>
            <person name="Diaz-Viraque F."/>
            <person name="Pita S."/>
            <person name="Greif G."/>
            <person name="de Souza R.C.M."/>
            <person name="Iraola G."/>
            <person name="Robello C."/>
        </authorList>
    </citation>
    <scope>NUCLEOTIDE SEQUENCE [LARGE SCALE GENOMIC DNA]</scope>
    <source>
        <strain evidence="6 7">Berenice</strain>
    </source>
</reference>
<evidence type="ECO:0000256" key="3">
    <source>
        <dbReference type="ARBA" id="ARBA00023175"/>
    </source>
</evidence>
<accession>A0A7J6Y9V5</accession>
<dbReference type="Pfam" id="PF10211">
    <property type="entry name" value="Ax_dynein_light"/>
    <property type="match status" value="1"/>
</dbReference>
<dbReference type="VEuPathDB" id="TriTrypDB:BCY84_02270"/>
<evidence type="ECO:0008006" key="8">
    <source>
        <dbReference type="Google" id="ProtNLM"/>
    </source>
</evidence>
<keyword evidence="1" id="KW-0243">Dynein</keyword>
<name>A0A7J6Y9V5_TRYCR</name>
<evidence type="ECO:0000313" key="6">
    <source>
        <dbReference type="EMBL" id="KAF5223459.1"/>
    </source>
</evidence>
<dbReference type="GO" id="GO:0005930">
    <property type="term" value="C:axoneme"/>
    <property type="evidence" value="ECO:0007669"/>
    <property type="project" value="TreeGrafter"/>
</dbReference>
<evidence type="ECO:0000313" key="7">
    <source>
        <dbReference type="Proteomes" id="UP000583944"/>
    </source>
</evidence>
<dbReference type="PANTHER" id="PTHR13183:SF0">
    <property type="entry name" value="AXONEMAL DYNEIN LIGHT INTERMEDIATE POLYPEPTIDE 1"/>
    <property type="match status" value="1"/>
</dbReference>
<evidence type="ECO:0000256" key="1">
    <source>
        <dbReference type="ARBA" id="ARBA00023017"/>
    </source>
</evidence>
<protein>
    <recommendedName>
        <fullName evidence="8">Dynein arm light chain</fullName>
    </recommendedName>
</protein>